<dbReference type="InterPro" id="IPR036047">
    <property type="entry name" value="F-box-like_dom_sf"/>
</dbReference>
<keyword evidence="4" id="KW-1185">Reference proteome</keyword>
<keyword evidence="1" id="KW-0472">Membrane</keyword>
<dbReference type="Proteomes" id="UP000811246">
    <property type="component" value="Chromosome 14"/>
</dbReference>
<accession>A0A8T1NCV5</accession>
<name>A0A8T1NCV5_CARIL</name>
<reference evidence="2" key="1">
    <citation type="submission" date="2020-12" db="EMBL/GenBank/DDBJ databases">
        <title>WGS assembly of Carya illinoinensis cv. Pawnee.</title>
        <authorList>
            <person name="Platts A."/>
            <person name="Shu S."/>
            <person name="Wright S."/>
            <person name="Barry K."/>
            <person name="Edger P."/>
            <person name="Pires J.C."/>
            <person name="Schmutz J."/>
        </authorList>
    </citation>
    <scope>NUCLEOTIDE SEQUENCE</scope>
    <source>
        <tissue evidence="2">Leaf</tissue>
    </source>
</reference>
<proteinExistence type="predicted"/>
<dbReference type="Proteomes" id="UP000811609">
    <property type="component" value="Chromosome 14"/>
</dbReference>
<evidence type="ECO:0000313" key="4">
    <source>
        <dbReference type="Proteomes" id="UP000811609"/>
    </source>
</evidence>
<dbReference type="EMBL" id="CM031838">
    <property type="protein sequence ID" value="KAG6678809.1"/>
    <property type="molecule type" value="Genomic_DNA"/>
</dbReference>
<organism evidence="2 4">
    <name type="scientific">Carya illinoinensis</name>
    <name type="common">Pecan</name>
    <dbReference type="NCBI Taxonomy" id="32201"/>
    <lineage>
        <taxon>Eukaryota</taxon>
        <taxon>Viridiplantae</taxon>
        <taxon>Streptophyta</taxon>
        <taxon>Embryophyta</taxon>
        <taxon>Tracheophyta</taxon>
        <taxon>Spermatophyta</taxon>
        <taxon>Magnoliopsida</taxon>
        <taxon>eudicotyledons</taxon>
        <taxon>Gunneridae</taxon>
        <taxon>Pentapetalae</taxon>
        <taxon>rosids</taxon>
        <taxon>fabids</taxon>
        <taxon>Fagales</taxon>
        <taxon>Juglandaceae</taxon>
        <taxon>Carya</taxon>
    </lineage>
</organism>
<comment type="caution">
    <text evidence="2">The sequence shown here is derived from an EMBL/GenBank/DDBJ whole genome shotgun (WGS) entry which is preliminary data.</text>
</comment>
<gene>
    <name evidence="2" type="ORF">CIPAW_14G097700</name>
    <name evidence="3" type="ORF">I3842_14G100100</name>
</gene>
<feature type="transmembrane region" description="Helical" evidence="1">
    <location>
        <begin position="326"/>
        <end position="345"/>
    </location>
</feature>
<sequence>MAFSSSSSSSTTAPLTTVDHGGGIGISAVHPDIIQTHILTRLDGPTLASTACASSHLHELSTEEKLWRDICASTWPSIDHPRVRQVISSFPAGHRSFFSDSFPAIHHSSPPKDTDRSSLPSELISAVDVHYENELIFSKVQETRTETETAGWFLCTPFRVELIDRKESVWTPIRPVGEDKAWLKHLEENLKLSWIIIDPTQKRAVNVSSGRPVSVQRHWFTGDMQLRYATIMASDKSDFVQCAVVVTCGGKVGGEIELREVSMLLEDMEGKHVKGRESLVILNAAMESGKRKKERRGEGKERFEAYLEMKKVRSERKQRRERAVDMAFMLTGITIFVAFCSFLCFR</sequence>
<protein>
    <recommendedName>
        <fullName evidence="5">F-box protein</fullName>
    </recommendedName>
</protein>
<keyword evidence="1" id="KW-0812">Transmembrane</keyword>
<dbReference type="PANTHER" id="PTHR33736:SF18">
    <property type="entry name" value="F-BOX DOMAIN-CONTAINING PROTEIN"/>
    <property type="match status" value="1"/>
</dbReference>
<reference evidence="3" key="2">
    <citation type="submission" date="2021-01" db="EMBL/GenBank/DDBJ databases">
        <authorList>
            <person name="Lovell J.T."/>
            <person name="Bentley N."/>
            <person name="Bhattarai G."/>
            <person name="Jenkins J.W."/>
            <person name="Sreedasyam A."/>
            <person name="Alarcon Y."/>
            <person name="Bock C."/>
            <person name="Boston L."/>
            <person name="Carlson J."/>
            <person name="Cervantes K."/>
            <person name="Clermont K."/>
            <person name="Krom N."/>
            <person name="Kubenka K."/>
            <person name="Mamidi S."/>
            <person name="Mattison C."/>
            <person name="Monteros M."/>
            <person name="Pisani C."/>
            <person name="Plott C."/>
            <person name="Rajasekar S."/>
            <person name="Rhein H.S."/>
            <person name="Rohla C."/>
            <person name="Song M."/>
            <person name="Hilaire R.S."/>
            <person name="Shu S."/>
            <person name="Wells L."/>
            <person name="Wang X."/>
            <person name="Webber J."/>
            <person name="Heerema R.J."/>
            <person name="Klein P."/>
            <person name="Conner P."/>
            <person name="Grauke L."/>
            <person name="Grimwood J."/>
            <person name="Schmutz J."/>
            <person name="Randall J.J."/>
        </authorList>
    </citation>
    <scope>NUCLEOTIDE SEQUENCE</scope>
    <source>
        <tissue evidence="3">Leaf</tissue>
    </source>
</reference>
<dbReference type="PANTHER" id="PTHR33736">
    <property type="entry name" value="F-BOX PROTEIN-RELATED"/>
    <property type="match status" value="1"/>
</dbReference>
<evidence type="ECO:0000313" key="2">
    <source>
        <dbReference type="EMBL" id="KAG6629626.1"/>
    </source>
</evidence>
<dbReference type="OrthoDB" id="671172at2759"/>
<dbReference type="SUPFAM" id="SSF81383">
    <property type="entry name" value="F-box domain"/>
    <property type="match status" value="1"/>
</dbReference>
<evidence type="ECO:0000313" key="3">
    <source>
        <dbReference type="EMBL" id="KAG6678809.1"/>
    </source>
</evidence>
<keyword evidence="1" id="KW-1133">Transmembrane helix</keyword>
<dbReference type="EMBL" id="CM031822">
    <property type="protein sequence ID" value="KAG6629626.1"/>
    <property type="molecule type" value="Genomic_DNA"/>
</dbReference>
<dbReference type="AlphaFoldDB" id="A0A8T1NCV5"/>
<dbReference type="Gene3D" id="1.20.1280.50">
    <property type="match status" value="1"/>
</dbReference>
<evidence type="ECO:0000256" key="1">
    <source>
        <dbReference type="SAM" id="Phobius"/>
    </source>
</evidence>
<evidence type="ECO:0008006" key="5">
    <source>
        <dbReference type="Google" id="ProtNLM"/>
    </source>
</evidence>
<dbReference type="InterPro" id="IPR045283">
    <property type="entry name" value="AT3G44326-like"/>
</dbReference>